<feature type="transmembrane region" description="Helical" evidence="2">
    <location>
        <begin position="790"/>
        <end position="815"/>
    </location>
</feature>
<feature type="transmembrane region" description="Helical" evidence="2">
    <location>
        <begin position="200"/>
        <end position="221"/>
    </location>
</feature>
<organism evidence="3 4">
    <name type="scientific">Pseudopedobacter saltans</name>
    <dbReference type="NCBI Taxonomy" id="151895"/>
    <lineage>
        <taxon>Bacteria</taxon>
        <taxon>Pseudomonadati</taxon>
        <taxon>Bacteroidota</taxon>
        <taxon>Sphingobacteriia</taxon>
        <taxon>Sphingobacteriales</taxon>
        <taxon>Sphingobacteriaceae</taxon>
        <taxon>Pseudopedobacter</taxon>
    </lineage>
</organism>
<name>A0A2W5F4F4_9SPHI</name>
<accession>A0A2W5F4F4</accession>
<dbReference type="Gene3D" id="3.30.70.1430">
    <property type="entry name" value="Multidrug efflux transporter AcrB pore domain"/>
    <property type="match status" value="1"/>
</dbReference>
<feature type="region of interest" description="Disordered" evidence="1">
    <location>
        <begin position="337"/>
        <end position="362"/>
    </location>
</feature>
<dbReference type="GO" id="GO:0042910">
    <property type="term" value="F:xenobiotic transmembrane transporter activity"/>
    <property type="evidence" value="ECO:0007669"/>
    <property type="project" value="TreeGrafter"/>
</dbReference>
<dbReference type="GO" id="GO:0005886">
    <property type="term" value="C:plasma membrane"/>
    <property type="evidence" value="ECO:0007669"/>
    <property type="project" value="TreeGrafter"/>
</dbReference>
<feature type="non-terminal residue" evidence="3">
    <location>
        <position position="1"/>
    </location>
</feature>
<dbReference type="Gene3D" id="3.30.70.1440">
    <property type="entry name" value="Multidrug efflux transporter AcrB pore domain"/>
    <property type="match status" value="1"/>
</dbReference>
<dbReference type="Proteomes" id="UP000249645">
    <property type="component" value="Unassembled WGS sequence"/>
</dbReference>
<dbReference type="AlphaFoldDB" id="A0A2W5F4F4"/>
<protein>
    <submittedName>
        <fullName evidence="3">Acriflavin resistance protein</fullName>
    </submittedName>
</protein>
<dbReference type="InterPro" id="IPR001036">
    <property type="entry name" value="Acrflvin-R"/>
</dbReference>
<evidence type="ECO:0000313" key="3">
    <source>
        <dbReference type="EMBL" id="PZP50985.1"/>
    </source>
</evidence>
<dbReference type="Pfam" id="PF00873">
    <property type="entry name" value="ACR_tran"/>
    <property type="match status" value="1"/>
</dbReference>
<keyword evidence="2" id="KW-0812">Transmembrane</keyword>
<keyword evidence="2" id="KW-0472">Membrane</keyword>
<feature type="compositionally biased region" description="Basic and acidic residues" evidence="1">
    <location>
        <begin position="338"/>
        <end position="362"/>
    </location>
</feature>
<proteinExistence type="predicted"/>
<feature type="transmembrane region" description="Helical" evidence="2">
    <location>
        <begin position="867"/>
        <end position="890"/>
    </location>
</feature>
<dbReference type="Gene3D" id="1.20.1640.10">
    <property type="entry name" value="Multidrug efflux transporter AcrB transmembrane domain"/>
    <property type="match status" value="2"/>
</dbReference>
<sequence length="923" mass="100881">YIRPNFNTIPGLVSPAPFGGNARTVVIKVNPDLMRQHNISPDQIVTALHNNNQATPSGNVRIGNYNYLTPINTTIDKIQDFGDIPIYTQNGVANVYLKDIATVESGADITQGYVLVNGKRSVYLPVTKSSSASTWSVVEGLRKALPTFQAQLPQDVKVSYEFDQSVQVMNAVKSLMSEGAIGAVLTGLMVLLFLGDPRGALIVIITIPTCIISAIFFLNLFGQTINIMTLSGLALAIGILVDESTVTIENIHQHLDMGKPKALAIWDACKEIAFAKLLVLFCILAVFAPAFTMNGIPGSLFLPLSLAIGFSMITSYFMAQTLVPILANWMLKEHKHNHSEEESHETEVERKSEYSKREDTNDNGKVSGFEKFHQGFVRFITRLFNIKKPVIIVYLLVSFLAIGLLVSHIGRDILPYSNAGLFQVRLRAPDGTRAEATERYVLDALSELDKQVGKDNIKITSAMVGMHGGAFSTNPIYLFMAGPQEAVLQVEFKEDYKVNMDEFKDAFRERMHKAYPEVKLSFEPIELTSKILAQGSPTPIEVQVKGKNKDQDAEYAEKVVAKLKEIPYLRDVQIDEAIHYPSIKVNIDRIRAAQLGTDVNTVARSLIAATSSSRYTEKNLWIDTKINNSYNVQVEVPINQMKSLEDIKEIPVVPNQPRPLLQDLATVSFDTTEGEIDDIGALPILNVTANLNKKDLGTATTDVTKAVNSIGELPRGLTMSVMGESPVLTDTLDSLQSGLVVAILVIMLMLTANFQSFKVSLVVLSTVPAVLTGSLILLKITGCTLNLQSYMGMIMSVGVSISNAVLLISNAEILWKSGMPALEAAKEAASLRLRPIIMTSVAMVVGMIPMASGLSESGDQTAPLGRAVIGGLVFSTFAALIILPLVYAWAKNKTSRVSVSLDPEDKESQFYVEDPESFHPAHS</sequence>
<dbReference type="InterPro" id="IPR027463">
    <property type="entry name" value="AcrB_DN_DC_subdom"/>
</dbReference>
<feature type="transmembrane region" description="Helical" evidence="2">
    <location>
        <begin position="304"/>
        <end position="327"/>
    </location>
</feature>
<dbReference type="Gene3D" id="3.30.2090.10">
    <property type="entry name" value="Multidrug efflux transporter AcrB TolC docking domain, DN and DC subdomains"/>
    <property type="match status" value="2"/>
</dbReference>
<dbReference type="SUPFAM" id="SSF82714">
    <property type="entry name" value="Multidrug efflux transporter AcrB TolC docking domain, DN and DC subdomains"/>
    <property type="match status" value="2"/>
</dbReference>
<evidence type="ECO:0000256" key="2">
    <source>
        <dbReference type="SAM" id="Phobius"/>
    </source>
</evidence>
<dbReference type="Gene3D" id="3.30.70.1320">
    <property type="entry name" value="Multidrug efflux transporter AcrB pore domain like"/>
    <property type="match status" value="1"/>
</dbReference>
<feature type="transmembrane region" description="Helical" evidence="2">
    <location>
        <begin position="391"/>
        <end position="410"/>
    </location>
</feature>
<dbReference type="PRINTS" id="PR00702">
    <property type="entry name" value="ACRIFLAVINRP"/>
</dbReference>
<comment type="caution">
    <text evidence="3">The sequence shown here is derived from an EMBL/GenBank/DDBJ whole genome shotgun (WGS) entry which is preliminary data.</text>
</comment>
<evidence type="ECO:0000256" key="1">
    <source>
        <dbReference type="SAM" id="MobiDB-lite"/>
    </source>
</evidence>
<feature type="transmembrane region" description="Helical" evidence="2">
    <location>
        <begin position="273"/>
        <end position="292"/>
    </location>
</feature>
<feature type="transmembrane region" description="Helical" evidence="2">
    <location>
        <begin position="175"/>
        <end position="194"/>
    </location>
</feature>
<evidence type="ECO:0000313" key="4">
    <source>
        <dbReference type="Proteomes" id="UP000249645"/>
    </source>
</evidence>
<dbReference type="SUPFAM" id="SSF82866">
    <property type="entry name" value="Multidrug efflux transporter AcrB transmembrane domain"/>
    <property type="match status" value="2"/>
</dbReference>
<gene>
    <name evidence="3" type="ORF">DI598_04285</name>
</gene>
<dbReference type="EMBL" id="QFOI01000046">
    <property type="protein sequence ID" value="PZP50985.1"/>
    <property type="molecule type" value="Genomic_DNA"/>
</dbReference>
<reference evidence="3 4" key="1">
    <citation type="submission" date="2017-11" db="EMBL/GenBank/DDBJ databases">
        <title>Infants hospitalized years apart are colonized by the same room-sourced microbial strains.</title>
        <authorList>
            <person name="Brooks B."/>
            <person name="Olm M.R."/>
            <person name="Firek B.A."/>
            <person name="Baker R."/>
            <person name="Thomas B.C."/>
            <person name="Morowitz M.J."/>
            <person name="Banfield J.F."/>
        </authorList>
    </citation>
    <scope>NUCLEOTIDE SEQUENCE [LARGE SCALE GENOMIC DNA]</scope>
    <source>
        <strain evidence="3">S2_009_000_R2_76</strain>
    </source>
</reference>
<dbReference type="PANTHER" id="PTHR32063">
    <property type="match status" value="1"/>
</dbReference>
<feature type="transmembrane region" description="Helical" evidence="2">
    <location>
        <begin position="759"/>
        <end position="778"/>
    </location>
</feature>
<feature type="transmembrane region" description="Helical" evidence="2">
    <location>
        <begin position="836"/>
        <end position="855"/>
    </location>
</feature>
<feature type="transmembrane region" description="Helical" evidence="2">
    <location>
        <begin position="735"/>
        <end position="752"/>
    </location>
</feature>
<keyword evidence="2" id="KW-1133">Transmembrane helix</keyword>
<dbReference type="PANTHER" id="PTHR32063:SF8">
    <property type="entry name" value="CATION EFFLUX PROTEIN"/>
    <property type="match status" value="1"/>
</dbReference>